<protein>
    <submittedName>
        <fullName evidence="2">BON domain-containing protein</fullName>
    </submittedName>
</protein>
<dbReference type="InterPro" id="IPR051686">
    <property type="entry name" value="Lipoprotein_DolP"/>
</dbReference>
<feature type="domain" description="BON" evidence="1">
    <location>
        <begin position="83"/>
        <end position="151"/>
    </location>
</feature>
<dbReference type="PANTHER" id="PTHR34606">
    <property type="entry name" value="BON DOMAIN-CONTAINING PROTEIN"/>
    <property type="match status" value="1"/>
</dbReference>
<keyword evidence="3" id="KW-1185">Reference proteome</keyword>
<evidence type="ECO:0000259" key="1">
    <source>
        <dbReference type="PROSITE" id="PS50914"/>
    </source>
</evidence>
<dbReference type="PANTHER" id="PTHR34606:SF15">
    <property type="entry name" value="BON DOMAIN-CONTAINING PROTEIN"/>
    <property type="match status" value="1"/>
</dbReference>
<dbReference type="PROSITE" id="PS50914">
    <property type="entry name" value="BON"/>
    <property type="match status" value="3"/>
</dbReference>
<comment type="caution">
    <text evidence="2">The sequence shown here is derived from an EMBL/GenBank/DDBJ whole genome shotgun (WGS) entry which is preliminary data.</text>
</comment>
<name>A0ABQ4BPR7_9ACTN</name>
<proteinExistence type="predicted"/>
<dbReference type="InterPro" id="IPR007055">
    <property type="entry name" value="BON_dom"/>
</dbReference>
<dbReference type="Proteomes" id="UP000624709">
    <property type="component" value="Unassembled WGS sequence"/>
</dbReference>
<reference evidence="2 3" key="1">
    <citation type="submission" date="2021-01" db="EMBL/GenBank/DDBJ databases">
        <title>Whole genome shotgun sequence of Actinoplanes palleronii NBRC 14916.</title>
        <authorList>
            <person name="Komaki H."/>
            <person name="Tamura T."/>
        </authorList>
    </citation>
    <scope>NUCLEOTIDE SEQUENCE [LARGE SCALE GENOMIC DNA]</scope>
    <source>
        <strain evidence="2 3">NBRC 14916</strain>
    </source>
</reference>
<evidence type="ECO:0000313" key="2">
    <source>
        <dbReference type="EMBL" id="GIE72659.1"/>
    </source>
</evidence>
<feature type="domain" description="BON" evidence="1">
    <location>
        <begin position="154"/>
        <end position="223"/>
    </location>
</feature>
<gene>
    <name evidence="2" type="ORF">Apa02nite_087670</name>
</gene>
<organism evidence="2 3">
    <name type="scientific">Actinoplanes palleronii</name>
    <dbReference type="NCBI Taxonomy" id="113570"/>
    <lineage>
        <taxon>Bacteria</taxon>
        <taxon>Bacillati</taxon>
        <taxon>Actinomycetota</taxon>
        <taxon>Actinomycetes</taxon>
        <taxon>Micromonosporales</taxon>
        <taxon>Micromonosporaceae</taxon>
        <taxon>Actinoplanes</taxon>
    </lineage>
</organism>
<sequence>MTQTLHRTDEQLKAAVTDELKWSTPGVSDTNIGVAVNHGAVTLSGEVDSWPEKQLAEHAALRVRGVTAVAEDITVRNSWSGINDTDIAREAGEAFARSVTVPAETVTATVHKHVITLNGEVAWHYQREAAEEAVRHLKGVLQVFNAITLKPVASPTDVKAVINAALVRTAQAEGRDITVNVNHAGHVMLEGTVHSWAERREVERAAWSAPGVTDLTNALEIHY</sequence>
<dbReference type="SMART" id="SM00749">
    <property type="entry name" value="BON"/>
    <property type="match status" value="2"/>
</dbReference>
<accession>A0ABQ4BPR7</accession>
<dbReference type="InterPro" id="IPR014004">
    <property type="entry name" value="Transpt-assoc_nodulatn_dom_bac"/>
</dbReference>
<evidence type="ECO:0000313" key="3">
    <source>
        <dbReference type="Proteomes" id="UP000624709"/>
    </source>
</evidence>
<dbReference type="EMBL" id="BOMS01000152">
    <property type="protein sequence ID" value="GIE72659.1"/>
    <property type="molecule type" value="Genomic_DNA"/>
</dbReference>
<dbReference type="RefSeq" id="WP_203830356.1">
    <property type="nucleotide sequence ID" value="NZ_BAAATY010000019.1"/>
</dbReference>
<dbReference type="Pfam" id="PF04972">
    <property type="entry name" value="BON"/>
    <property type="match status" value="3"/>
</dbReference>
<dbReference type="Gene3D" id="3.30.1340.30">
    <property type="match status" value="3"/>
</dbReference>
<feature type="domain" description="BON" evidence="1">
    <location>
        <begin position="8"/>
        <end position="77"/>
    </location>
</feature>